<gene>
    <name evidence="2" type="ORF">HAX54_045479</name>
</gene>
<proteinExistence type="inferred from homology"/>
<evidence type="ECO:0000313" key="3">
    <source>
        <dbReference type="Proteomes" id="UP000823775"/>
    </source>
</evidence>
<comment type="similarity">
    <text evidence="1">Belongs to the p23/wos2 family.</text>
</comment>
<keyword evidence="3" id="KW-1185">Reference proteome</keyword>
<dbReference type="SUPFAM" id="SSF49764">
    <property type="entry name" value="HSP20-like chaperones"/>
    <property type="match status" value="1"/>
</dbReference>
<dbReference type="PANTHER" id="PTHR22932">
    <property type="entry name" value="TELOMERASE-BINDING PROTEIN P23 HSP90 CO-CHAPERONE"/>
    <property type="match status" value="1"/>
</dbReference>
<comment type="subunit">
    <text evidence="1">Interacts with HSP90 in an ATP-dependent manner.</text>
</comment>
<dbReference type="InterPro" id="IPR008978">
    <property type="entry name" value="HSP20-like_chaperone"/>
</dbReference>
<organism evidence="2 3">
    <name type="scientific">Datura stramonium</name>
    <name type="common">Jimsonweed</name>
    <name type="synonym">Common thornapple</name>
    <dbReference type="NCBI Taxonomy" id="4076"/>
    <lineage>
        <taxon>Eukaryota</taxon>
        <taxon>Viridiplantae</taxon>
        <taxon>Streptophyta</taxon>
        <taxon>Embryophyta</taxon>
        <taxon>Tracheophyta</taxon>
        <taxon>Spermatophyta</taxon>
        <taxon>Magnoliopsida</taxon>
        <taxon>eudicotyledons</taxon>
        <taxon>Gunneridae</taxon>
        <taxon>Pentapetalae</taxon>
        <taxon>asterids</taxon>
        <taxon>lamiids</taxon>
        <taxon>Solanales</taxon>
        <taxon>Solanaceae</taxon>
        <taxon>Solanoideae</taxon>
        <taxon>Datureae</taxon>
        <taxon>Datura</taxon>
    </lineage>
</organism>
<sequence>VKWAQRPDVGYLTVNLDSEGVFNFSATVGVNEDRLYELKLEVQDKVNLRKSKISILYVLQKSTRPKLWTKLLHGDRKEPHYVKVN</sequence>
<keyword evidence="1" id="KW-0963">Cytoplasm</keyword>
<feature type="non-terminal residue" evidence="2">
    <location>
        <position position="1"/>
    </location>
</feature>
<evidence type="ECO:0000256" key="1">
    <source>
        <dbReference type="RuleBase" id="RU369032"/>
    </source>
</evidence>
<dbReference type="InterPro" id="IPR045250">
    <property type="entry name" value="p23-like"/>
</dbReference>
<keyword evidence="1" id="KW-0539">Nucleus</keyword>
<dbReference type="EMBL" id="JACEIK010007045">
    <property type="protein sequence ID" value="MCE3049657.1"/>
    <property type="molecule type" value="Genomic_DNA"/>
</dbReference>
<accession>A0ABS8WHV9</accession>
<comment type="subcellular location">
    <subcellularLocation>
        <location evidence="1">Cytoplasm</location>
    </subcellularLocation>
    <subcellularLocation>
        <location evidence="1">Nucleus</location>
    </subcellularLocation>
</comment>
<comment type="caution">
    <text evidence="2">The sequence shown here is derived from an EMBL/GenBank/DDBJ whole genome shotgun (WGS) entry which is preliminary data.</text>
</comment>
<dbReference type="PANTHER" id="PTHR22932:SF22">
    <property type="entry name" value="CO-CHAPERONE PROTEIN P23"/>
    <property type="match status" value="1"/>
</dbReference>
<evidence type="ECO:0000313" key="2">
    <source>
        <dbReference type="EMBL" id="MCE3049657.1"/>
    </source>
</evidence>
<dbReference type="Gene3D" id="2.60.40.790">
    <property type="match status" value="1"/>
</dbReference>
<comment type="function">
    <text evidence="1">Acts as a co-chaperone for HSP90.</text>
</comment>
<protein>
    <recommendedName>
        <fullName evidence="1">Co-chaperone protein p23</fullName>
    </recommendedName>
</protein>
<name>A0ABS8WHV9_DATST</name>
<keyword evidence="1" id="KW-0143">Chaperone</keyword>
<dbReference type="Proteomes" id="UP000823775">
    <property type="component" value="Unassembled WGS sequence"/>
</dbReference>
<reference evidence="2 3" key="1">
    <citation type="journal article" date="2021" name="BMC Genomics">
        <title>Datura genome reveals duplications of psychoactive alkaloid biosynthetic genes and high mutation rate following tissue culture.</title>
        <authorList>
            <person name="Rajewski A."/>
            <person name="Carter-House D."/>
            <person name="Stajich J."/>
            <person name="Litt A."/>
        </authorList>
    </citation>
    <scope>NUCLEOTIDE SEQUENCE [LARGE SCALE GENOMIC DNA]</scope>
    <source>
        <strain evidence="2">AR-01</strain>
    </source>
</reference>